<protein>
    <submittedName>
        <fullName evidence="6">IclR family transcriptional regulator</fullName>
    </submittedName>
</protein>
<dbReference type="AlphaFoldDB" id="A0A917LXC8"/>
<dbReference type="PANTHER" id="PTHR30136">
    <property type="entry name" value="HELIX-TURN-HELIX TRANSCRIPTIONAL REGULATOR, ICLR FAMILY"/>
    <property type="match status" value="1"/>
</dbReference>
<evidence type="ECO:0000256" key="3">
    <source>
        <dbReference type="ARBA" id="ARBA00023163"/>
    </source>
</evidence>
<dbReference type="PROSITE" id="PS51077">
    <property type="entry name" value="HTH_ICLR"/>
    <property type="match status" value="1"/>
</dbReference>
<evidence type="ECO:0000259" key="4">
    <source>
        <dbReference type="PROSITE" id="PS51077"/>
    </source>
</evidence>
<evidence type="ECO:0000313" key="6">
    <source>
        <dbReference type="EMBL" id="GGG65208.1"/>
    </source>
</evidence>
<dbReference type="InterPro" id="IPR014757">
    <property type="entry name" value="Tscrpt_reg_IclR_C"/>
</dbReference>
<dbReference type="PANTHER" id="PTHR30136:SF24">
    <property type="entry name" value="HTH-TYPE TRANSCRIPTIONAL REPRESSOR ALLR"/>
    <property type="match status" value="1"/>
</dbReference>
<dbReference type="SUPFAM" id="SSF55781">
    <property type="entry name" value="GAF domain-like"/>
    <property type="match status" value="1"/>
</dbReference>
<dbReference type="Pfam" id="PF01614">
    <property type="entry name" value="IclR_C"/>
    <property type="match status" value="1"/>
</dbReference>
<dbReference type="InterPro" id="IPR029016">
    <property type="entry name" value="GAF-like_dom_sf"/>
</dbReference>
<evidence type="ECO:0000259" key="5">
    <source>
        <dbReference type="PROSITE" id="PS51078"/>
    </source>
</evidence>
<dbReference type="SUPFAM" id="SSF46785">
    <property type="entry name" value="Winged helix' DNA-binding domain"/>
    <property type="match status" value="1"/>
</dbReference>
<evidence type="ECO:0000256" key="1">
    <source>
        <dbReference type="ARBA" id="ARBA00023015"/>
    </source>
</evidence>
<dbReference type="InterPro" id="IPR036390">
    <property type="entry name" value="WH_DNA-bd_sf"/>
</dbReference>
<dbReference type="GO" id="GO:0003700">
    <property type="term" value="F:DNA-binding transcription factor activity"/>
    <property type="evidence" value="ECO:0007669"/>
    <property type="project" value="TreeGrafter"/>
</dbReference>
<dbReference type="Pfam" id="PF09339">
    <property type="entry name" value="HTH_IclR"/>
    <property type="match status" value="1"/>
</dbReference>
<proteinExistence type="predicted"/>
<keyword evidence="2" id="KW-0238">DNA-binding</keyword>
<dbReference type="InterPro" id="IPR005471">
    <property type="entry name" value="Tscrpt_reg_IclR_N"/>
</dbReference>
<feature type="domain" description="HTH iclR-type" evidence="4">
    <location>
        <begin position="8"/>
        <end position="69"/>
    </location>
</feature>
<dbReference type="PROSITE" id="PS51078">
    <property type="entry name" value="ICLR_ED"/>
    <property type="match status" value="1"/>
</dbReference>
<reference evidence="6" key="2">
    <citation type="submission" date="2020-09" db="EMBL/GenBank/DDBJ databases">
        <authorList>
            <person name="Sun Q."/>
            <person name="Zhou Y."/>
        </authorList>
    </citation>
    <scope>NUCLEOTIDE SEQUENCE</scope>
    <source>
        <strain evidence="6">CGMCC 1.12187</strain>
    </source>
</reference>
<keyword evidence="1" id="KW-0805">Transcription regulation</keyword>
<dbReference type="Gene3D" id="3.30.450.40">
    <property type="match status" value="1"/>
</dbReference>
<dbReference type="GO" id="GO:0045892">
    <property type="term" value="P:negative regulation of DNA-templated transcription"/>
    <property type="evidence" value="ECO:0007669"/>
    <property type="project" value="TreeGrafter"/>
</dbReference>
<dbReference type="RefSeq" id="WP_188538885.1">
    <property type="nucleotide sequence ID" value="NZ_BMEQ01000021.1"/>
</dbReference>
<keyword evidence="7" id="KW-1185">Reference proteome</keyword>
<dbReference type="SMART" id="SM00346">
    <property type="entry name" value="HTH_ICLR"/>
    <property type="match status" value="1"/>
</dbReference>
<evidence type="ECO:0000256" key="2">
    <source>
        <dbReference type="ARBA" id="ARBA00023125"/>
    </source>
</evidence>
<dbReference type="InterPro" id="IPR036388">
    <property type="entry name" value="WH-like_DNA-bd_sf"/>
</dbReference>
<organism evidence="6 7">
    <name type="scientific">Kocuria dechangensis</name>
    <dbReference type="NCBI Taxonomy" id="1176249"/>
    <lineage>
        <taxon>Bacteria</taxon>
        <taxon>Bacillati</taxon>
        <taxon>Actinomycetota</taxon>
        <taxon>Actinomycetes</taxon>
        <taxon>Micrococcales</taxon>
        <taxon>Micrococcaceae</taxon>
        <taxon>Kocuria</taxon>
    </lineage>
</organism>
<dbReference type="InterPro" id="IPR050707">
    <property type="entry name" value="HTH_MetabolicPath_Reg"/>
</dbReference>
<keyword evidence="3" id="KW-0804">Transcription</keyword>
<evidence type="ECO:0000313" key="7">
    <source>
        <dbReference type="Proteomes" id="UP000638848"/>
    </source>
</evidence>
<comment type="caution">
    <text evidence="6">The sequence shown here is derived from an EMBL/GenBank/DDBJ whole genome shotgun (WGS) entry which is preliminary data.</text>
</comment>
<dbReference type="Proteomes" id="UP000638848">
    <property type="component" value="Unassembled WGS sequence"/>
</dbReference>
<dbReference type="GO" id="GO:0003677">
    <property type="term" value="F:DNA binding"/>
    <property type="evidence" value="ECO:0007669"/>
    <property type="project" value="UniProtKB-KW"/>
</dbReference>
<sequence>MANSRSGDSVISRVIRVLEAFDRDRPTMTLSRLAARAELPLSTTHRLVEELMGYGLIQRTDSGELRIGLRMWEISARSLAAMGVREAALPFMDDVLAVVHQHTTLAVLDENAALYVERMSAPDSVLDAARITDRMPLNACSSGLVLLAHSSPEFQDSFLSGRLTKVTDETPTDPGLIRRHLAEIRQRGFVALPGIGVSEWLGVAVPVFGAERTVVAALNAIVPRDQAEVRLIVPALLTAAHGISRTLAPRPRRLPVEPG</sequence>
<accession>A0A917LXC8</accession>
<name>A0A917LXC8_9MICC</name>
<dbReference type="EMBL" id="BMEQ01000021">
    <property type="protein sequence ID" value="GGG65208.1"/>
    <property type="molecule type" value="Genomic_DNA"/>
</dbReference>
<feature type="domain" description="IclR-ED" evidence="5">
    <location>
        <begin position="70"/>
        <end position="249"/>
    </location>
</feature>
<reference evidence="6" key="1">
    <citation type="journal article" date="2014" name="Int. J. Syst. Evol. Microbiol.">
        <title>Complete genome sequence of Corynebacterium casei LMG S-19264T (=DSM 44701T), isolated from a smear-ripened cheese.</title>
        <authorList>
            <consortium name="US DOE Joint Genome Institute (JGI-PGF)"/>
            <person name="Walter F."/>
            <person name="Albersmeier A."/>
            <person name="Kalinowski J."/>
            <person name="Ruckert C."/>
        </authorList>
    </citation>
    <scope>NUCLEOTIDE SEQUENCE</scope>
    <source>
        <strain evidence="6">CGMCC 1.12187</strain>
    </source>
</reference>
<dbReference type="Gene3D" id="1.10.10.10">
    <property type="entry name" value="Winged helix-like DNA-binding domain superfamily/Winged helix DNA-binding domain"/>
    <property type="match status" value="1"/>
</dbReference>
<gene>
    <name evidence="6" type="ORF">GCM10011374_31250</name>
</gene>